<protein>
    <submittedName>
        <fullName evidence="1">Uncharacterized protein</fullName>
    </submittedName>
</protein>
<name>A0A6I3KZV2_9NOCA</name>
<accession>A0A6I3KZV2</accession>
<organism evidence="1 2">
    <name type="scientific">Nocardia aurantiaca</name>
    <dbReference type="NCBI Taxonomy" id="2675850"/>
    <lineage>
        <taxon>Bacteria</taxon>
        <taxon>Bacillati</taxon>
        <taxon>Actinomycetota</taxon>
        <taxon>Actinomycetes</taxon>
        <taxon>Mycobacteriales</taxon>
        <taxon>Nocardiaceae</taxon>
        <taxon>Nocardia</taxon>
    </lineage>
</organism>
<dbReference type="Proteomes" id="UP000432464">
    <property type="component" value="Unassembled WGS sequence"/>
</dbReference>
<reference evidence="1 2" key="1">
    <citation type="submission" date="2019-11" db="EMBL/GenBank/DDBJ databases">
        <title>Nocardia sp. nov. CT2-14 isolated from soil.</title>
        <authorList>
            <person name="Kanchanasin P."/>
            <person name="Tanasupawat S."/>
            <person name="Yuki M."/>
            <person name="Kudo T."/>
        </authorList>
    </citation>
    <scope>NUCLEOTIDE SEQUENCE [LARGE SCALE GENOMIC DNA]</scope>
    <source>
        <strain evidence="1 2">CT2-14</strain>
    </source>
</reference>
<gene>
    <name evidence="1" type="ORF">GLP40_26225</name>
</gene>
<dbReference type="AlphaFoldDB" id="A0A6I3KZV2"/>
<keyword evidence="2" id="KW-1185">Reference proteome</keyword>
<sequence>MIVSTPVARWTWGWDHAETDTVELCLSGLLLGYAALSAQRLALGAPAVHMTITEVGNMTTTYDQAFETIVSHFMPKWRHGTFYVDDKEIVENDELYVFRVGAREWLMDGDLSFAIAGGIPVVYKDSGQLGALPSVAVATDPSVRIRPNPNPVFAADSV</sequence>
<evidence type="ECO:0000313" key="2">
    <source>
        <dbReference type="Proteomes" id="UP000432464"/>
    </source>
</evidence>
<proteinExistence type="predicted"/>
<comment type="caution">
    <text evidence="1">The sequence shown here is derived from an EMBL/GenBank/DDBJ whole genome shotgun (WGS) entry which is preliminary data.</text>
</comment>
<evidence type="ECO:0000313" key="1">
    <source>
        <dbReference type="EMBL" id="MTE16253.1"/>
    </source>
</evidence>
<dbReference type="EMBL" id="WMBB01000013">
    <property type="protein sequence ID" value="MTE16253.1"/>
    <property type="molecule type" value="Genomic_DNA"/>
</dbReference>
<dbReference type="RefSeq" id="WP_154790667.1">
    <property type="nucleotide sequence ID" value="NZ_WMBB01000013.1"/>
</dbReference>